<evidence type="ECO:0000259" key="1">
    <source>
        <dbReference type="Pfam" id="PF00241"/>
    </source>
</evidence>
<dbReference type="RefSeq" id="WP_196154047.1">
    <property type="nucleotide sequence ID" value="NZ_JADMLG010000029.1"/>
</dbReference>
<evidence type="ECO:0000313" key="3">
    <source>
        <dbReference type="Proteomes" id="UP000655751"/>
    </source>
</evidence>
<feature type="domain" description="ADF-H" evidence="1">
    <location>
        <begin position="9"/>
        <end position="87"/>
    </location>
</feature>
<dbReference type="EMBL" id="JADMLG010000029">
    <property type="protein sequence ID" value="MBH0781763.1"/>
    <property type="molecule type" value="Genomic_DNA"/>
</dbReference>
<dbReference type="SUPFAM" id="SSF55753">
    <property type="entry name" value="Actin depolymerizing proteins"/>
    <property type="match status" value="1"/>
</dbReference>
<keyword evidence="3" id="KW-1185">Reference proteome</keyword>
<dbReference type="Gene3D" id="3.40.20.10">
    <property type="entry name" value="Severin"/>
    <property type="match status" value="1"/>
</dbReference>
<name>A0A931N8G7_9NOCA</name>
<sequence length="133" mass="14896">MHLSLDSAHGELDDFLADRVPNRYVRLRLRDEHTISPMDDGVAASFDDLLDDLPEAEACWVLVHFGYADSDGDRIIEPVILSWAPPAMRGSAGAQLVLGARDIALRLTEPVPQILLTRRMSHQDVAQFLRSRH</sequence>
<proteinExistence type="predicted"/>
<reference evidence="2" key="1">
    <citation type="submission" date="2020-11" db="EMBL/GenBank/DDBJ databases">
        <title>Nocardia NEAU-351.nov., a novel actinomycete isolated from the cow dung.</title>
        <authorList>
            <person name="Zhang X."/>
        </authorList>
    </citation>
    <scope>NUCLEOTIDE SEQUENCE</scope>
    <source>
        <strain evidence="2">NEAU-351</strain>
    </source>
</reference>
<protein>
    <recommendedName>
        <fullName evidence="1">ADF-H domain-containing protein</fullName>
    </recommendedName>
</protein>
<dbReference type="InterPro" id="IPR029006">
    <property type="entry name" value="ADF-H/Gelsolin-like_dom_sf"/>
</dbReference>
<accession>A0A931N8G7</accession>
<dbReference type="InterPro" id="IPR002108">
    <property type="entry name" value="ADF-H"/>
</dbReference>
<dbReference type="GO" id="GO:0003779">
    <property type="term" value="F:actin binding"/>
    <property type="evidence" value="ECO:0007669"/>
    <property type="project" value="InterPro"/>
</dbReference>
<dbReference type="Proteomes" id="UP000655751">
    <property type="component" value="Unassembled WGS sequence"/>
</dbReference>
<evidence type="ECO:0000313" key="2">
    <source>
        <dbReference type="EMBL" id="MBH0781763.1"/>
    </source>
</evidence>
<gene>
    <name evidence="2" type="ORF">IT779_36360</name>
</gene>
<dbReference type="Pfam" id="PF00241">
    <property type="entry name" value="Cofilin_ADF"/>
    <property type="match status" value="1"/>
</dbReference>
<dbReference type="AlphaFoldDB" id="A0A931N8G7"/>
<comment type="caution">
    <text evidence="2">The sequence shown here is derived from an EMBL/GenBank/DDBJ whole genome shotgun (WGS) entry which is preliminary data.</text>
</comment>
<organism evidence="2 3">
    <name type="scientific">Nocardia bovistercoris</name>
    <dbReference type="NCBI Taxonomy" id="2785916"/>
    <lineage>
        <taxon>Bacteria</taxon>
        <taxon>Bacillati</taxon>
        <taxon>Actinomycetota</taxon>
        <taxon>Actinomycetes</taxon>
        <taxon>Mycobacteriales</taxon>
        <taxon>Nocardiaceae</taxon>
        <taxon>Nocardia</taxon>
    </lineage>
</organism>